<sequence length="134" mass="14797">MMSLGLILRTTAVITTCLIQSSSWLAGADQWDMKTYKYLLGKLATKKADETDRRAWADLRVDLGTARCEHPVLRVSLGLRIPPCGSIEWKAKKTAARVVAPTRALLPRNISVAQHTAAAVNLYSHTVHDTICRV</sequence>
<organism evidence="2 3">
    <name type="scientific">Lentinus brumalis</name>
    <dbReference type="NCBI Taxonomy" id="2498619"/>
    <lineage>
        <taxon>Eukaryota</taxon>
        <taxon>Fungi</taxon>
        <taxon>Dikarya</taxon>
        <taxon>Basidiomycota</taxon>
        <taxon>Agaricomycotina</taxon>
        <taxon>Agaricomycetes</taxon>
        <taxon>Polyporales</taxon>
        <taxon>Polyporaceae</taxon>
        <taxon>Lentinus</taxon>
    </lineage>
</organism>
<evidence type="ECO:0000313" key="2">
    <source>
        <dbReference type="EMBL" id="RDX42376.1"/>
    </source>
</evidence>
<dbReference type="EMBL" id="KZ857486">
    <property type="protein sequence ID" value="RDX42376.1"/>
    <property type="molecule type" value="Genomic_DNA"/>
</dbReference>
<evidence type="ECO:0000313" key="3">
    <source>
        <dbReference type="Proteomes" id="UP000256964"/>
    </source>
</evidence>
<accession>A0A371CQ13</accession>
<proteinExistence type="predicted"/>
<keyword evidence="3" id="KW-1185">Reference proteome</keyword>
<feature type="chain" id="PRO_5016852516" description="Secreted protein" evidence="1">
    <location>
        <begin position="29"/>
        <end position="134"/>
    </location>
</feature>
<keyword evidence="1" id="KW-0732">Signal</keyword>
<protein>
    <recommendedName>
        <fullName evidence="4">Secreted protein</fullName>
    </recommendedName>
</protein>
<dbReference type="Proteomes" id="UP000256964">
    <property type="component" value="Unassembled WGS sequence"/>
</dbReference>
<evidence type="ECO:0000256" key="1">
    <source>
        <dbReference type="SAM" id="SignalP"/>
    </source>
</evidence>
<evidence type="ECO:0008006" key="4">
    <source>
        <dbReference type="Google" id="ProtNLM"/>
    </source>
</evidence>
<name>A0A371CQ13_9APHY</name>
<gene>
    <name evidence="2" type="ORF">OH76DRAFT_112658</name>
</gene>
<feature type="signal peptide" evidence="1">
    <location>
        <begin position="1"/>
        <end position="28"/>
    </location>
</feature>
<dbReference type="AlphaFoldDB" id="A0A371CQ13"/>
<reference evidence="2 3" key="1">
    <citation type="journal article" date="2018" name="Biotechnol. Biofuels">
        <title>Integrative visual omics of the white-rot fungus Polyporus brumalis exposes the biotechnological potential of its oxidative enzymes for delignifying raw plant biomass.</title>
        <authorList>
            <person name="Miyauchi S."/>
            <person name="Rancon A."/>
            <person name="Drula E."/>
            <person name="Hage H."/>
            <person name="Chaduli D."/>
            <person name="Favel A."/>
            <person name="Grisel S."/>
            <person name="Henrissat B."/>
            <person name="Herpoel-Gimbert I."/>
            <person name="Ruiz-Duenas F.J."/>
            <person name="Chevret D."/>
            <person name="Hainaut M."/>
            <person name="Lin J."/>
            <person name="Wang M."/>
            <person name="Pangilinan J."/>
            <person name="Lipzen A."/>
            <person name="Lesage-Meessen L."/>
            <person name="Navarro D."/>
            <person name="Riley R."/>
            <person name="Grigoriev I.V."/>
            <person name="Zhou S."/>
            <person name="Raouche S."/>
            <person name="Rosso M.N."/>
        </authorList>
    </citation>
    <scope>NUCLEOTIDE SEQUENCE [LARGE SCALE GENOMIC DNA]</scope>
    <source>
        <strain evidence="2 3">BRFM 1820</strain>
    </source>
</reference>